<protein>
    <recommendedName>
        <fullName evidence="3">Calmodulin-lysine N-methyltransferase</fullName>
    </recommendedName>
</protein>
<dbReference type="PANTHER" id="PTHR14614:SF132">
    <property type="entry name" value="PROTEIN-LYSINE METHYLTRANSFERASE C42C1.13"/>
    <property type="match status" value="1"/>
</dbReference>
<dbReference type="InterPro" id="IPR029063">
    <property type="entry name" value="SAM-dependent_MTases_sf"/>
</dbReference>
<evidence type="ECO:0000313" key="2">
    <source>
        <dbReference type="Proteomes" id="UP000654075"/>
    </source>
</evidence>
<evidence type="ECO:0008006" key="3">
    <source>
        <dbReference type="Google" id="ProtNLM"/>
    </source>
</evidence>
<proteinExistence type="predicted"/>
<dbReference type="SUPFAM" id="SSF53335">
    <property type="entry name" value="S-adenosyl-L-methionine-dependent methyltransferases"/>
    <property type="match status" value="1"/>
</dbReference>
<gene>
    <name evidence="1" type="ORF">PGLA1383_LOCUS39949</name>
</gene>
<dbReference type="AlphaFoldDB" id="A0A813GI33"/>
<dbReference type="InterPro" id="IPR019410">
    <property type="entry name" value="Methyltransf_16"/>
</dbReference>
<sequence length="330" mass="35617">MASSAVAAEPGAKVASEQVPVRGDCLEVLRRRSRTYQLLGDEVILCQGDCALDNTGWRTWAGGWLLSKYLEGRLSRVSAGAGDHSSTTLTATTTPLPITTTTLTATTTTLPTITTTAAATTTPTTTTPTTTIPTTTTTSQRLRVLDLSCGTGLAGLALAKAGHEVVLCDMEVNVQTIKDNLLRNRASDTARVSLAAAVVSYSWGRALPKELCQAFDLILCGDLLYHVWSGKLHSEFFKTLQDICRRGGQEILFGGQVRSGRQEDQVLGALVARLGWEQVDLPVDPRWLLDPESPLEPSTKYRLTSLRPRQQSQSDATVVQSGEIVKIRCC</sequence>
<dbReference type="Proteomes" id="UP000654075">
    <property type="component" value="Unassembled WGS sequence"/>
</dbReference>
<dbReference type="PANTHER" id="PTHR14614">
    <property type="entry name" value="HEPATOCELLULAR CARCINOMA-ASSOCIATED ANTIGEN"/>
    <property type="match status" value="1"/>
</dbReference>
<dbReference type="Gene3D" id="3.40.50.150">
    <property type="entry name" value="Vaccinia Virus protein VP39"/>
    <property type="match status" value="1"/>
</dbReference>
<organism evidence="1 2">
    <name type="scientific">Polarella glacialis</name>
    <name type="common">Dinoflagellate</name>
    <dbReference type="NCBI Taxonomy" id="89957"/>
    <lineage>
        <taxon>Eukaryota</taxon>
        <taxon>Sar</taxon>
        <taxon>Alveolata</taxon>
        <taxon>Dinophyceae</taxon>
        <taxon>Suessiales</taxon>
        <taxon>Suessiaceae</taxon>
        <taxon>Polarella</taxon>
    </lineage>
</organism>
<dbReference type="EMBL" id="CAJNNV010027990">
    <property type="protein sequence ID" value="CAE8622506.1"/>
    <property type="molecule type" value="Genomic_DNA"/>
</dbReference>
<name>A0A813GI33_POLGL</name>
<keyword evidence="2" id="KW-1185">Reference proteome</keyword>
<reference evidence="1" key="1">
    <citation type="submission" date="2021-02" db="EMBL/GenBank/DDBJ databases">
        <authorList>
            <person name="Dougan E. K."/>
            <person name="Rhodes N."/>
            <person name="Thang M."/>
            <person name="Chan C."/>
        </authorList>
    </citation>
    <scope>NUCLEOTIDE SEQUENCE</scope>
</reference>
<dbReference type="CDD" id="cd02440">
    <property type="entry name" value="AdoMet_MTases"/>
    <property type="match status" value="1"/>
</dbReference>
<evidence type="ECO:0000313" key="1">
    <source>
        <dbReference type="EMBL" id="CAE8622506.1"/>
    </source>
</evidence>
<dbReference type="Pfam" id="PF10294">
    <property type="entry name" value="Methyltransf_16"/>
    <property type="match status" value="1"/>
</dbReference>
<comment type="caution">
    <text evidence="1">The sequence shown here is derived from an EMBL/GenBank/DDBJ whole genome shotgun (WGS) entry which is preliminary data.</text>
</comment>
<accession>A0A813GI33</accession>
<dbReference type="OrthoDB" id="407325at2759"/>